<proteinExistence type="predicted"/>
<dbReference type="GO" id="GO:0051607">
    <property type="term" value="P:defense response to virus"/>
    <property type="evidence" value="ECO:0007669"/>
    <property type="project" value="UniProtKB-KW"/>
</dbReference>
<organism evidence="3 4">
    <name type="scientific">Vibrio splendidus</name>
    <dbReference type="NCBI Taxonomy" id="29497"/>
    <lineage>
        <taxon>Bacteria</taxon>
        <taxon>Pseudomonadati</taxon>
        <taxon>Pseudomonadota</taxon>
        <taxon>Gammaproteobacteria</taxon>
        <taxon>Vibrionales</taxon>
        <taxon>Vibrionaceae</taxon>
        <taxon>Vibrio</taxon>
    </lineage>
</organism>
<evidence type="ECO:0000259" key="2">
    <source>
        <dbReference type="Pfam" id="PF18134"/>
    </source>
</evidence>
<evidence type="ECO:0000256" key="1">
    <source>
        <dbReference type="ARBA" id="ARBA00023118"/>
    </source>
</evidence>
<sequence>MKHQKIFTEFLTGVVNLNQARINKVTTTSVSVERYVKDHDDFKGIFRNASPQGSYGHRTIIKPVKHKEFDADIVFFMDENDNWEPKDYITKLHQAFKGSSVYKDMVHYNTRCVYLDYSGDFHIDVVPCIVRVTETIIGNHTQYLIANRHTNEFELTDPEAYKKWVANKNSVVGNNNLVKCIRLIKYLRDIKTTFSCKSILLTTLICNMVHDYESNSDDFKDIATTLKTIFTRLDDYLSFCDSMPEIVNPVRTEETFTRHWNEEKYTNFKTKIGDYRAWIEDAFDETDQTESIKKWRRVFGDSFHSVIKKSATTATYDEILGEASQHNFPIPPHCVPHRWKEVENVGSVNLDVEYRNKNSVNLFSRAVQQVVYGRNYSLKFTVTDDIPPSSDVYWQITNTGEEASRLGELRGGFEIGEKIKVETTSYKGNHFVEAFVVKNEVLLARSGKLVVPIS</sequence>
<dbReference type="Proteomes" id="UP000244080">
    <property type="component" value="Unassembled WGS sequence"/>
</dbReference>
<dbReference type="CDD" id="cd05400">
    <property type="entry name" value="NT_2-5OAS_ClassI-CCAase"/>
    <property type="match status" value="1"/>
</dbReference>
<dbReference type="AlphaFoldDB" id="A0A2T5E360"/>
<dbReference type="EMBL" id="PIGA01000049">
    <property type="protein sequence ID" value="PTP13744.1"/>
    <property type="molecule type" value="Genomic_DNA"/>
</dbReference>
<reference evidence="3 4" key="1">
    <citation type="submission" date="2017-11" db="EMBL/GenBank/DDBJ databases">
        <title>Population delineation of vibrios coincides with oyster pathogenicity.</title>
        <authorList>
            <person name="Bruto M."/>
            <person name="Labreuche Y."/>
            <person name="James A."/>
            <person name="Piel D."/>
            <person name="Chenivesse S."/>
            <person name="Petton B."/>
            <person name="Polz M.F."/>
            <person name="Le Roux F."/>
        </authorList>
    </citation>
    <scope>NUCLEOTIDE SEQUENCE [LARGE SCALE GENOMIC DNA]</scope>
    <source>
        <strain evidence="3 4">1F_55</strain>
    </source>
</reference>
<keyword evidence="1" id="KW-0051">Antiviral defense</keyword>
<dbReference type="InterPro" id="IPR040511">
    <property type="entry name" value="AGS_C"/>
</dbReference>
<dbReference type="RefSeq" id="WP_017085357.1">
    <property type="nucleotide sequence ID" value="NZ_CAWNZY010000061.1"/>
</dbReference>
<dbReference type="Pfam" id="PF18134">
    <property type="entry name" value="AGS_C"/>
    <property type="match status" value="1"/>
</dbReference>
<feature type="domain" description="Adenylyl/Guanylyl and SMODS C-terminal sensor" evidence="2">
    <location>
        <begin position="334"/>
        <end position="454"/>
    </location>
</feature>
<protein>
    <submittedName>
        <fullName evidence="3">Nucleotidyltransferase</fullName>
    </submittedName>
</protein>
<dbReference type="GO" id="GO:0016779">
    <property type="term" value="F:nucleotidyltransferase activity"/>
    <property type="evidence" value="ECO:0007669"/>
    <property type="project" value="InterPro"/>
</dbReference>
<name>A0A2T5E360_VIBSP</name>
<dbReference type="InterPro" id="IPR006116">
    <property type="entry name" value="NT_2-5OAS_ClassI-CCAase"/>
</dbReference>
<keyword evidence="3" id="KW-0808">Transferase</keyword>
<dbReference type="Pfam" id="PF18144">
    <property type="entry name" value="SMODS"/>
    <property type="match status" value="1"/>
</dbReference>
<comment type="caution">
    <text evidence="3">The sequence shown here is derived from an EMBL/GenBank/DDBJ whole genome shotgun (WGS) entry which is preliminary data.</text>
</comment>
<accession>A0A2T5E360</accession>
<evidence type="ECO:0000313" key="3">
    <source>
        <dbReference type="EMBL" id="PTP13744.1"/>
    </source>
</evidence>
<gene>
    <name evidence="3" type="ORF">CWO36_21800</name>
</gene>
<evidence type="ECO:0000313" key="4">
    <source>
        <dbReference type="Proteomes" id="UP000244080"/>
    </source>
</evidence>